<comment type="caution">
    <text evidence="3">The sequence shown here is derived from an EMBL/GenBank/DDBJ whole genome shotgun (WGS) entry which is preliminary data.</text>
</comment>
<evidence type="ECO:0000313" key="4">
    <source>
        <dbReference type="Proteomes" id="UP000020492"/>
    </source>
</evidence>
<keyword evidence="4" id="KW-1185">Reference proteome</keyword>
<evidence type="ECO:0000256" key="1">
    <source>
        <dbReference type="SAM" id="MobiDB-lite"/>
    </source>
</evidence>
<dbReference type="AlphaFoldDB" id="A0A016QLS2"/>
<dbReference type="InterPro" id="IPR001387">
    <property type="entry name" value="Cro/C1-type_HTH"/>
</dbReference>
<feature type="region of interest" description="Disordered" evidence="1">
    <location>
        <begin position="75"/>
        <end position="106"/>
    </location>
</feature>
<dbReference type="CDD" id="cd00093">
    <property type="entry name" value="HTH_XRE"/>
    <property type="match status" value="1"/>
</dbReference>
<organism evidence="3 4">
    <name type="scientific">Deinococcus phoenicis</name>
    <dbReference type="NCBI Taxonomy" id="1476583"/>
    <lineage>
        <taxon>Bacteria</taxon>
        <taxon>Thermotogati</taxon>
        <taxon>Deinococcota</taxon>
        <taxon>Deinococci</taxon>
        <taxon>Deinococcales</taxon>
        <taxon>Deinococcaceae</taxon>
        <taxon>Deinococcus</taxon>
    </lineage>
</organism>
<dbReference type="Proteomes" id="UP000020492">
    <property type="component" value="Unassembled WGS sequence"/>
</dbReference>
<dbReference type="RefSeq" id="WP_152544959.1">
    <property type="nucleotide sequence ID" value="NZ_JHAC01000050.1"/>
</dbReference>
<dbReference type="SUPFAM" id="SSF47413">
    <property type="entry name" value="lambda repressor-like DNA-binding domains"/>
    <property type="match status" value="1"/>
</dbReference>
<dbReference type="EMBL" id="JHAC01000050">
    <property type="protein sequence ID" value="EYB67055.1"/>
    <property type="molecule type" value="Genomic_DNA"/>
</dbReference>
<feature type="compositionally biased region" description="Low complexity" evidence="1">
    <location>
        <begin position="86"/>
        <end position="97"/>
    </location>
</feature>
<proteinExistence type="predicted"/>
<protein>
    <recommendedName>
        <fullName evidence="2">HTH cro/C1-type domain-containing protein</fullName>
    </recommendedName>
</protein>
<dbReference type="PROSITE" id="PS50943">
    <property type="entry name" value="HTH_CROC1"/>
    <property type="match status" value="1"/>
</dbReference>
<sequence length="171" mass="18848">MRVRRAELGKSQEQVALDSGILNQTTVSELEGGRYDLANLTIARLAGLARGLGWTLAQMEVALGVDFGLSSYEGAMPTPRSRPQRPRASAALSAAAQGYHAPPEPLPIPDALREAAATFGQQPEFAPLSELRWQRYLAEIPFRRTPTTPGEWLVVYLNRRDEVDPPEPERD</sequence>
<gene>
    <name evidence="3" type="ORF">DEIPH_ctg052orf0053</name>
</gene>
<evidence type="ECO:0000259" key="2">
    <source>
        <dbReference type="PROSITE" id="PS50943"/>
    </source>
</evidence>
<dbReference type="STRING" id="1476583.DEIPH_ctg052orf0053"/>
<evidence type="ECO:0000313" key="3">
    <source>
        <dbReference type="EMBL" id="EYB67055.1"/>
    </source>
</evidence>
<name>A0A016QLS2_9DEIO</name>
<accession>A0A016QLS2</accession>
<dbReference type="Gene3D" id="1.10.260.40">
    <property type="entry name" value="lambda repressor-like DNA-binding domains"/>
    <property type="match status" value="1"/>
</dbReference>
<reference evidence="3 4" key="1">
    <citation type="submission" date="2014-03" db="EMBL/GenBank/DDBJ databases">
        <title>Draft genome sequence of Deinococcus phoenicis 1P10ME.</title>
        <authorList>
            <person name="Stepanov V.G."/>
            <person name="Vaishampayan P."/>
            <person name="Venkateswaran K."/>
            <person name="Fox G.E."/>
        </authorList>
    </citation>
    <scope>NUCLEOTIDE SEQUENCE [LARGE SCALE GENOMIC DNA]</scope>
    <source>
        <strain evidence="3 4">1P10ME</strain>
    </source>
</reference>
<dbReference type="GO" id="GO:0003677">
    <property type="term" value="F:DNA binding"/>
    <property type="evidence" value="ECO:0007669"/>
    <property type="project" value="InterPro"/>
</dbReference>
<dbReference type="OrthoDB" id="68108at2"/>
<feature type="domain" description="HTH cro/C1-type" evidence="2">
    <location>
        <begin position="1"/>
        <end position="59"/>
    </location>
</feature>
<dbReference type="PATRIC" id="fig|1476583.3.peg.2915"/>
<dbReference type="InterPro" id="IPR010982">
    <property type="entry name" value="Lambda_DNA-bd_dom_sf"/>
</dbReference>